<dbReference type="InterPro" id="IPR011990">
    <property type="entry name" value="TPR-like_helical_dom_sf"/>
</dbReference>
<comment type="caution">
    <text evidence="2">The sequence shown here is derived from an EMBL/GenBank/DDBJ whole genome shotgun (WGS) entry which is preliminary data.</text>
</comment>
<keyword evidence="3" id="KW-1185">Reference proteome</keyword>
<sequence length="126" mass="13876">MSDSGISPDLVTCALSACSHSGLVDEGVELFYRMTKDFGLTPVREHFSCVVDMLARAGRLEDAFDFINQMPLEPDKHVWGALHSSCHEHQNVSVGKLAAEKLISLEPHEAGHYVTLSNMDSSWKMG</sequence>
<dbReference type="PANTHER" id="PTHR47926">
    <property type="entry name" value="PENTATRICOPEPTIDE REPEAT-CONTAINING PROTEIN"/>
    <property type="match status" value="1"/>
</dbReference>
<dbReference type="Pfam" id="PF01535">
    <property type="entry name" value="PPR"/>
    <property type="match status" value="2"/>
</dbReference>
<reference evidence="2 3" key="1">
    <citation type="submission" date="2024-08" db="EMBL/GenBank/DDBJ databases">
        <title>Insights into the chromosomal genome structure of Flemingia macrophylla.</title>
        <authorList>
            <person name="Ding Y."/>
            <person name="Zhao Y."/>
            <person name="Bi W."/>
            <person name="Wu M."/>
            <person name="Zhao G."/>
            <person name="Gong Y."/>
            <person name="Li W."/>
            <person name="Zhang P."/>
        </authorList>
    </citation>
    <scope>NUCLEOTIDE SEQUENCE [LARGE SCALE GENOMIC DNA]</scope>
    <source>
        <strain evidence="2">DYQJB</strain>
        <tissue evidence="2">Leaf</tissue>
    </source>
</reference>
<dbReference type="InterPro" id="IPR046960">
    <property type="entry name" value="PPR_At4g14850-like_plant"/>
</dbReference>
<organism evidence="2 3">
    <name type="scientific">Flemingia macrophylla</name>
    <dbReference type="NCBI Taxonomy" id="520843"/>
    <lineage>
        <taxon>Eukaryota</taxon>
        <taxon>Viridiplantae</taxon>
        <taxon>Streptophyta</taxon>
        <taxon>Embryophyta</taxon>
        <taxon>Tracheophyta</taxon>
        <taxon>Spermatophyta</taxon>
        <taxon>Magnoliopsida</taxon>
        <taxon>eudicotyledons</taxon>
        <taxon>Gunneridae</taxon>
        <taxon>Pentapetalae</taxon>
        <taxon>rosids</taxon>
        <taxon>fabids</taxon>
        <taxon>Fabales</taxon>
        <taxon>Fabaceae</taxon>
        <taxon>Papilionoideae</taxon>
        <taxon>50 kb inversion clade</taxon>
        <taxon>NPAAA clade</taxon>
        <taxon>indigoferoid/millettioid clade</taxon>
        <taxon>Phaseoleae</taxon>
        <taxon>Flemingia</taxon>
    </lineage>
</organism>
<proteinExistence type="predicted"/>
<evidence type="ECO:0000313" key="2">
    <source>
        <dbReference type="EMBL" id="KAL2333568.1"/>
    </source>
</evidence>
<evidence type="ECO:0000256" key="1">
    <source>
        <dbReference type="ARBA" id="ARBA00022737"/>
    </source>
</evidence>
<keyword evidence="1" id="KW-0677">Repeat</keyword>
<protein>
    <recommendedName>
        <fullName evidence="4">Pentatricopeptide repeat-containing protein</fullName>
    </recommendedName>
</protein>
<gene>
    <name evidence="2" type="ORF">Fmac_014781</name>
</gene>
<dbReference type="InterPro" id="IPR002885">
    <property type="entry name" value="PPR_rpt"/>
</dbReference>
<evidence type="ECO:0000313" key="3">
    <source>
        <dbReference type="Proteomes" id="UP001603857"/>
    </source>
</evidence>
<dbReference type="Proteomes" id="UP001603857">
    <property type="component" value="Unassembled WGS sequence"/>
</dbReference>
<evidence type="ECO:0008006" key="4">
    <source>
        <dbReference type="Google" id="ProtNLM"/>
    </source>
</evidence>
<dbReference type="EMBL" id="JBGMDY010000005">
    <property type="protein sequence ID" value="KAL2333568.1"/>
    <property type="molecule type" value="Genomic_DNA"/>
</dbReference>
<dbReference type="NCBIfam" id="TIGR00756">
    <property type="entry name" value="PPR"/>
    <property type="match status" value="1"/>
</dbReference>
<dbReference type="AlphaFoldDB" id="A0ABD1MCP4"/>
<name>A0ABD1MCP4_9FABA</name>
<accession>A0ABD1MCP4</accession>
<dbReference type="Gene3D" id="1.25.40.10">
    <property type="entry name" value="Tetratricopeptide repeat domain"/>
    <property type="match status" value="1"/>
</dbReference>